<reference evidence="1 2" key="1">
    <citation type="journal article" date="2007" name="PLoS Genet.">
        <title>A tale of two oxidation states: bacterial colonization of arsenic-rich environments.</title>
        <authorList>
            <person name="Muller D."/>
            <person name="Medigue C."/>
            <person name="Koechler S."/>
            <person name="Barbe V."/>
            <person name="Barakat M."/>
            <person name="Talla E."/>
            <person name="Bonnefoy V."/>
            <person name="Krin E."/>
            <person name="Arsene-Ploetze F."/>
            <person name="Carapito C."/>
            <person name="Chandler M."/>
            <person name="Cournoyer B."/>
            <person name="Cruveiller S."/>
            <person name="Dossat C."/>
            <person name="Duval S."/>
            <person name="Heymann M."/>
            <person name="Leize E."/>
            <person name="Lieutaud A."/>
            <person name="Lievremont D."/>
            <person name="Makita Y."/>
            <person name="Mangenot S."/>
            <person name="Nitschke W."/>
            <person name="Ortet P."/>
            <person name="Perdrial N."/>
            <person name="Schoepp B."/>
            <person name="Siguier N."/>
            <person name="Simeonova D.D."/>
            <person name="Rouy Z."/>
            <person name="Segurens B."/>
            <person name="Turlin E."/>
            <person name="Vallenet D."/>
            <person name="Van Dorsselaer A."/>
            <person name="Weiss S."/>
            <person name="Weissenbach J."/>
            <person name="Lett M.C."/>
            <person name="Danchin A."/>
            <person name="Bertin P.N."/>
        </authorList>
    </citation>
    <scope>NUCLEOTIDE SEQUENCE [LARGE SCALE GENOMIC DNA]</scope>
    <source>
        <strain evidence="2">ULPAs1</strain>
    </source>
</reference>
<name>A4G1S6_HERAR</name>
<evidence type="ECO:0000313" key="1">
    <source>
        <dbReference type="EMBL" id="CAL60463.1"/>
    </source>
</evidence>
<sequence length="130" mass="14748">MKPGVRCHFVRDGGCSIYETRPDSPCRQFSCGWVDSDSPFPDSFKPTELGVIIVKTTWRGHAAYRLAYGGRDLTATELEWMMNFSRQTGRPFFYEQAGETLGYGPQAFIEDMQNKILRGIPLFESHAASR</sequence>
<accession>A4G1S6</accession>
<dbReference type="eggNOG" id="COG3012">
    <property type="taxonomic scope" value="Bacteria"/>
</dbReference>
<dbReference type="HOGENOM" id="CLU_122334_0_0_4"/>
<dbReference type="EMBL" id="CU207211">
    <property type="protein sequence ID" value="CAL60463.1"/>
    <property type="molecule type" value="Genomic_DNA"/>
</dbReference>
<dbReference type="Proteomes" id="UP000006697">
    <property type="component" value="Chromosome"/>
</dbReference>
<protein>
    <submittedName>
        <fullName evidence="1">Uncharacterized protein</fullName>
    </submittedName>
</protein>
<dbReference type="AlphaFoldDB" id="A4G1S6"/>
<evidence type="ECO:0000313" key="2">
    <source>
        <dbReference type="Proteomes" id="UP000006697"/>
    </source>
</evidence>
<gene>
    <name evidence="1" type="ordered locus">HEAR0234</name>
</gene>
<keyword evidence="2" id="KW-1185">Reference proteome</keyword>
<organism evidence="1 2">
    <name type="scientific">Herminiimonas arsenicoxydans</name>
    <dbReference type="NCBI Taxonomy" id="204773"/>
    <lineage>
        <taxon>Bacteria</taxon>
        <taxon>Pseudomonadati</taxon>
        <taxon>Pseudomonadota</taxon>
        <taxon>Betaproteobacteria</taxon>
        <taxon>Burkholderiales</taxon>
        <taxon>Oxalobacteraceae</taxon>
        <taxon>Herminiimonas</taxon>
    </lineage>
</organism>
<proteinExistence type="predicted"/>
<dbReference type="KEGG" id="har:HEAR0234"/>